<gene>
    <name evidence="2" type="ORF">B5C08_04000</name>
</gene>
<keyword evidence="1" id="KW-1133">Transmembrane helix</keyword>
<keyword evidence="1" id="KW-0472">Membrane</keyword>
<protein>
    <submittedName>
        <fullName evidence="2">Uncharacterized protein</fullName>
    </submittedName>
</protein>
<feature type="transmembrane region" description="Helical" evidence="1">
    <location>
        <begin position="52"/>
        <end position="73"/>
    </location>
</feature>
<feature type="transmembrane region" description="Helical" evidence="1">
    <location>
        <begin position="20"/>
        <end position="37"/>
    </location>
</feature>
<sequence>MKGKRNRACEDITENVRNVIVVLTSFIAIINIIVEALKCEELIKVTSRNKDIMAIIFNIAVIIICGIGIFYLLSH</sequence>
<evidence type="ECO:0000313" key="3">
    <source>
        <dbReference type="Proteomes" id="UP000218335"/>
    </source>
</evidence>
<dbReference type="Proteomes" id="UP000218335">
    <property type="component" value="Unassembled WGS sequence"/>
</dbReference>
<keyword evidence="1" id="KW-0812">Transmembrane</keyword>
<evidence type="ECO:0000313" key="2">
    <source>
        <dbReference type="EMBL" id="PCF56101.1"/>
    </source>
</evidence>
<evidence type="ECO:0000256" key="1">
    <source>
        <dbReference type="SAM" id="Phobius"/>
    </source>
</evidence>
<dbReference type="EMBL" id="MWUU01000004">
    <property type="protein sequence ID" value="PCF56101.1"/>
    <property type="molecule type" value="Genomic_DNA"/>
</dbReference>
<accession>A0A2A4GZ11</accession>
<name>A0A2A4GZ11_9STAP</name>
<reference evidence="2 3" key="1">
    <citation type="journal article" date="2017" name="PLoS ONE">
        <title>Development of a real-time PCR for detection of Staphylococcus pseudintermedius using a novel automated comparison of whole-genome sequences.</title>
        <authorList>
            <person name="Verstappen K.M."/>
            <person name="Huijbregts L."/>
            <person name="Spaninks M."/>
            <person name="Wagenaar J.A."/>
            <person name="Fluit A.C."/>
            <person name="Duim B."/>
        </authorList>
    </citation>
    <scope>NUCLEOTIDE SEQUENCE [LARGE SCALE GENOMIC DNA]</scope>
    <source>
        <strain evidence="2 3">215070706401-1</strain>
    </source>
</reference>
<dbReference type="AlphaFoldDB" id="A0A2A4GZ11"/>
<proteinExistence type="predicted"/>
<organism evidence="2 3">
    <name type="scientific">Staphylococcus delphini</name>
    <dbReference type="NCBI Taxonomy" id="53344"/>
    <lineage>
        <taxon>Bacteria</taxon>
        <taxon>Bacillati</taxon>
        <taxon>Bacillota</taxon>
        <taxon>Bacilli</taxon>
        <taxon>Bacillales</taxon>
        <taxon>Staphylococcaceae</taxon>
        <taxon>Staphylococcus</taxon>
        <taxon>Staphylococcus intermedius group</taxon>
    </lineage>
</organism>
<comment type="caution">
    <text evidence="2">The sequence shown here is derived from an EMBL/GenBank/DDBJ whole genome shotgun (WGS) entry which is preliminary data.</text>
</comment>